<evidence type="ECO:0000313" key="1">
    <source>
        <dbReference type="Proteomes" id="UP000887575"/>
    </source>
</evidence>
<proteinExistence type="predicted"/>
<dbReference type="WBParaSite" id="MBELARI_LOCUS16811">
    <property type="protein sequence ID" value="MBELARI_LOCUS16811"/>
    <property type="gene ID" value="MBELARI_LOCUS16811"/>
</dbReference>
<accession>A0AAF3ERS7</accession>
<dbReference type="WBParaSite" id="MBELARI_LOCUS425.1">
    <property type="protein sequence ID" value="MBELARI_LOCUS425.1"/>
    <property type="gene ID" value="MBELARI_LOCUS425"/>
</dbReference>
<keyword evidence="1" id="KW-1185">Reference proteome</keyword>
<evidence type="ECO:0000313" key="3">
    <source>
        <dbReference type="WBParaSite" id="MBELARI_LOCUS425.1"/>
    </source>
</evidence>
<protein>
    <submittedName>
        <fullName evidence="2 3">Uncharacterized protein</fullName>
    </submittedName>
</protein>
<organism evidence="1 2">
    <name type="scientific">Mesorhabditis belari</name>
    <dbReference type="NCBI Taxonomy" id="2138241"/>
    <lineage>
        <taxon>Eukaryota</taxon>
        <taxon>Metazoa</taxon>
        <taxon>Ecdysozoa</taxon>
        <taxon>Nematoda</taxon>
        <taxon>Chromadorea</taxon>
        <taxon>Rhabditida</taxon>
        <taxon>Rhabditina</taxon>
        <taxon>Rhabditomorpha</taxon>
        <taxon>Rhabditoidea</taxon>
        <taxon>Rhabditidae</taxon>
        <taxon>Mesorhabditinae</taxon>
        <taxon>Mesorhabditis</taxon>
    </lineage>
</organism>
<reference evidence="2 3" key="1">
    <citation type="submission" date="2024-02" db="UniProtKB">
        <authorList>
            <consortium name="WormBaseParasite"/>
        </authorList>
    </citation>
    <scope>IDENTIFICATION</scope>
</reference>
<dbReference type="Proteomes" id="UP000887575">
    <property type="component" value="Unassembled WGS sequence"/>
</dbReference>
<name>A0AAF3ERS7_9BILA</name>
<sequence>MKIIKWECRGAAFRGFEKISKKNKHTVCFEASGGVRELTFDFSSAQTREILDEWAENPRMGLFPWVELRFDYADGGPLIKLCWLVFRWNRETSKWIAAFTVERPIMGGFELRSMVESFDDMEITRSLTMTSDIKFDQTLLHFTLKNQQRDWAMIKIGAMKPMDFGIRVVLLDREMRKLEDNPTTKWFSIKNITMQRVCITFRGPRAASMLIDHKTRFASSEWPYFELQVRRRSEGKSDDFSRWIIFEWIGGKWTFHLSNNPPSALPRNQGKGWSLNGSSVLSPVLLLALCILISY</sequence>
<evidence type="ECO:0000313" key="2">
    <source>
        <dbReference type="WBParaSite" id="MBELARI_LOCUS16811"/>
    </source>
</evidence>
<dbReference type="AlphaFoldDB" id="A0AAF3ERS7"/>